<dbReference type="RefSeq" id="WP_263333143.1">
    <property type="nucleotide sequence ID" value="NZ_JAOVQO010000002.1"/>
</dbReference>
<evidence type="ECO:0000313" key="6">
    <source>
        <dbReference type="Proteomes" id="UP001209535"/>
    </source>
</evidence>
<dbReference type="Proteomes" id="UP001209535">
    <property type="component" value="Unassembled WGS sequence"/>
</dbReference>
<name>A0ABT2WZ97_9RHOB</name>
<dbReference type="Pfam" id="PF13531">
    <property type="entry name" value="SBP_bac_11"/>
    <property type="match status" value="1"/>
</dbReference>
<keyword evidence="2" id="KW-0479">Metal-binding</keyword>
<proteinExistence type="inferred from homology"/>
<dbReference type="SUPFAM" id="SSF53850">
    <property type="entry name" value="Periplasmic binding protein-like II"/>
    <property type="match status" value="1"/>
</dbReference>
<comment type="caution">
    <text evidence="5">The sequence shown here is derived from an EMBL/GenBank/DDBJ whole genome shotgun (WGS) entry which is preliminary data.</text>
</comment>
<evidence type="ECO:0000256" key="4">
    <source>
        <dbReference type="SAM" id="SignalP"/>
    </source>
</evidence>
<reference evidence="5 6" key="1">
    <citation type="submission" date="2022-10" db="EMBL/GenBank/DDBJ databases">
        <title>Defluviimonas sp. nov., isolated from ocean surface sediments.</title>
        <authorList>
            <person name="He W."/>
            <person name="Wang L."/>
            <person name="Zhang D.-F."/>
        </authorList>
    </citation>
    <scope>NUCLEOTIDE SEQUENCE [LARGE SCALE GENOMIC DNA]</scope>
    <source>
        <strain evidence="5 6">WL0024</strain>
    </source>
</reference>
<dbReference type="PANTHER" id="PTHR30632:SF14">
    <property type="entry name" value="TUNGSTATE_MOLYBDATE_CHROMATE-BINDING PROTEIN MODA"/>
    <property type="match status" value="1"/>
</dbReference>
<evidence type="ECO:0000256" key="3">
    <source>
        <dbReference type="ARBA" id="ARBA00022729"/>
    </source>
</evidence>
<evidence type="ECO:0000256" key="2">
    <source>
        <dbReference type="ARBA" id="ARBA00022723"/>
    </source>
</evidence>
<organism evidence="5 6">
    <name type="scientific">Albidovulum salinarum</name>
    <dbReference type="NCBI Taxonomy" id="2984153"/>
    <lineage>
        <taxon>Bacteria</taxon>
        <taxon>Pseudomonadati</taxon>
        <taxon>Pseudomonadota</taxon>
        <taxon>Alphaproteobacteria</taxon>
        <taxon>Rhodobacterales</taxon>
        <taxon>Paracoccaceae</taxon>
        <taxon>Albidovulum</taxon>
    </lineage>
</organism>
<protein>
    <submittedName>
        <fullName evidence="5">Molybdate ABC transporter substrate-binding protein</fullName>
    </submittedName>
</protein>
<dbReference type="PIRSF" id="PIRSF004846">
    <property type="entry name" value="ModA"/>
    <property type="match status" value="1"/>
</dbReference>
<dbReference type="InterPro" id="IPR005950">
    <property type="entry name" value="ModA"/>
</dbReference>
<evidence type="ECO:0000256" key="1">
    <source>
        <dbReference type="ARBA" id="ARBA00009175"/>
    </source>
</evidence>
<dbReference type="PANTHER" id="PTHR30632">
    <property type="entry name" value="MOLYBDATE-BINDING PERIPLASMIC PROTEIN"/>
    <property type="match status" value="1"/>
</dbReference>
<feature type="chain" id="PRO_5046546927" evidence="4">
    <location>
        <begin position="19"/>
        <end position="246"/>
    </location>
</feature>
<dbReference type="NCBIfam" id="TIGR01256">
    <property type="entry name" value="modA"/>
    <property type="match status" value="1"/>
</dbReference>
<gene>
    <name evidence="5" type="primary">modA</name>
    <name evidence="5" type="ORF">OEZ60_03185</name>
</gene>
<sequence length="246" mass="25126">MRRAVLLALLALPGPAAAESALVAVATNFRPVAEILAEEFTAETGHEIRLAAAATGKLAAQVASGAPFDVFLSADEATVDELIAEGQADPADRFTYAIGQLVLWTADGRADLSDPAAFLAAQRHVAIANPDLAPYGKAALQAIDSLGFSDAVEGKIVQGENIGQTFAMVRSGAAGAGFVAASGLHADPTLAGGSWPVPESAHDPIRQDAVLLVRGKGNAAALAFLDHLRGTKARAVIEANGYATLP</sequence>
<comment type="similarity">
    <text evidence="1">Belongs to the bacterial solute-binding protein ModA family.</text>
</comment>
<dbReference type="Gene3D" id="3.40.190.10">
    <property type="entry name" value="Periplasmic binding protein-like II"/>
    <property type="match status" value="2"/>
</dbReference>
<feature type="signal peptide" evidence="4">
    <location>
        <begin position="1"/>
        <end position="18"/>
    </location>
</feature>
<dbReference type="EMBL" id="JAOVQO010000002">
    <property type="protein sequence ID" value="MCU9846998.1"/>
    <property type="molecule type" value="Genomic_DNA"/>
</dbReference>
<keyword evidence="6" id="KW-1185">Reference proteome</keyword>
<dbReference type="InterPro" id="IPR050682">
    <property type="entry name" value="ModA/WtpA"/>
</dbReference>
<evidence type="ECO:0000313" key="5">
    <source>
        <dbReference type="EMBL" id="MCU9846998.1"/>
    </source>
</evidence>
<keyword evidence="3 4" id="KW-0732">Signal</keyword>
<accession>A0ABT2WZ97</accession>